<dbReference type="SMART" id="SM00220">
    <property type="entry name" value="S_TKc"/>
    <property type="match status" value="1"/>
</dbReference>
<accession>A0A2P6TUW2</accession>
<keyword evidence="10" id="KW-0812">Transmembrane</keyword>
<keyword evidence="13" id="KW-1185">Reference proteome</keyword>
<comment type="caution">
    <text evidence="12">The sequence shown here is derived from an EMBL/GenBank/DDBJ whole genome shotgun (WGS) entry which is preliminary data.</text>
</comment>
<feature type="transmembrane region" description="Helical" evidence="10">
    <location>
        <begin position="6"/>
        <end position="29"/>
    </location>
</feature>
<keyword evidence="10" id="KW-1133">Transmembrane helix</keyword>
<sequence>MVSARGVAYFALFVSLTSAVVSVIGLAGLQSVCQDDIDSLVQNLSQRTAAVEAAVASADNSTVALFNATQPPFRNFASTLAQSSSFMTCAKRYSLSWWTWVLQVASLIAIPVALTGGRLQAMGLPLLLAITALLVMQTEVCTRTMGFRSYSPAGQSGWANTVLAGFIMAAASSWLLIFSLPPQLRAEEARREQLGALAKEIQLPSEVFMPPGKQLALLPDGAMVGVIEDALPGVESAEACAAACSAALQAGTPCDFDVFCSRAGGCSTQAYGTMQQGECLLLSRNCTLPAKREVAQGVVSGFPIHNFPGPVLEAFPTFLTQAIIGADFSCPTSEVEGICAFTKEMNALFNCVRMPNICVAVTVFANGTNGCSDKPLAVLKTEVPTNANTFVSSDVYTMALTEAQRALRTVFMFADQAELDMPSDEEIKASGADALESLAYKGCNIGSNFLYHGDIVATLDGVPSAKACCRECTKHNEAAGRRNCTVFNYCGRAGGCSYTHQQDDTKSVTLQQGQCQLRYQPLATSITSLPPSLLASGADVPFEAGAPNVLWTFEVPGFRRFPGQTIALSGAFACEGSLRPETGECVLAGTLQESADYCTRTQECVTFSYRPGPQANLTSGTQSSSGPMPMVSSFKGHSDAPNQVVFPTAVLYYKESAAGAAAGSSGGSSGGASGTTGGSSSSLSAGAIAGIAGSGQWDDSMLLPPHLREWVVDASQVHYLERPDGKLWQIGSGASSKVYRVEYRGEMLAAKEVDLGASQSLRETFVTEARMLHQLRHPNVVGFAGVTFHGSKGVVLMELCEGRDLHSALQLTLAGSQKRLFAWERRGKRVALDVAKAINFLHQNNVVHMDIKSPNILLTASGTAKLADCGFSKTKHDSVLSSVSSVGTFAWAAPELLLGSERPTAAIRGQLRMPRDDECPEYSPPFAP</sequence>
<keyword evidence="12" id="KW-0675">Receptor</keyword>
<keyword evidence="5" id="KW-0418">Kinase</keyword>
<evidence type="ECO:0000256" key="10">
    <source>
        <dbReference type="SAM" id="Phobius"/>
    </source>
</evidence>
<evidence type="ECO:0000256" key="4">
    <source>
        <dbReference type="ARBA" id="ARBA00022741"/>
    </source>
</evidence>
<evidence type="ECO:0000256" key="1">
    <source>
        <dbReference type="ARBA" id="ARBA00012513"/>
    </source>
</evidence>
<dbReference type="STRING" id="3076.A0A2P6TUW2"/>
<dbReference type="OrthoDB" id="4062651at2759"/>
<reference evidence="12 13" key="1">
    <citation type="journal article" date="2018" name="Plant J.">
        <title>Genome sequences of Chlorella sorokiniana UTEX 1602 and Micractinium conductrix SAG 241.80: implications to maltose excretion by a green alga.</title>
        <authorList>
            <person name="Arriola M.B."/>
            <person name="Velmurugan N."/>
            <person name="Zhang Y."/>
            <person name="Plunkett M.H."/>
            <person name="Hondzo H."/>
            <person name="Barney B.M."/>
        </authorList>
    </citation>
    <scope>NUCLEOTIDE SEQUENCE [LARGE SCALE GENOMIC DNA]</scope>
    <source>
        <strain evidence="13">UTEX 1602</strain>
    </source>
</reference>
<dbReference type="InterPro" id="IPR051681">
    <property type="entry name" value="Ser/Thr_Kinases-Pseudokinases"/>
</dbReference>
<dbReference type="AlphaFoldDB" id="A0A2P6TUW2"/>
<keyword evidence="6 9" id="KW-0067">ATP-binding</keyword>
<evidence type="ECO:0000259" key="11">
    <source>
        <dbReference type="PROSITE" id="PS50011"/>
    </source>
</evidence>
<evidence type="ECO:0000256" key="6">
    <source>
        <dbReference type="ARBA" id="ARBA00022840"/>
    </source>
</evidence>
<dbReference type="EC" id="2.7.11.1" evidence="1"/>
<gene>
    <name evidence="12" type="ORF">C2E21_3499</name>
</gene>
<dbReference type="PROSITE" id="PS00108">
    <property type="entry name" value="PROTEIN_KINASE_ST"/>
    <property type="match status" value="1"/>
</dbReference>
<protein>
    <recommendedName>
        <fullName evidence="1">non-specific serine/threonine protein kinase</fullName>
        <ecNumber evidence="1">2.7.11.1</ecNumber>
    </recommendedName>
</protein>
<evidence type="ECO:0000256" key="8">
    <source>
        <dbReference type="ARBA" id="ARBA00048679"/>
    </source>
</evidence>
<dbReference type="PANTHER" id="PTHR44329">
    <property type="entry name" value="SERINE/THREONINE-PROTEIN KINASE TNNI3K-RELATED"/>
    <property type="match status" value="1"/>
</dbReference>
<proteinExistence type="predicted"/>
<keyword evidence="10" id="KW-0472">Membrane</keyword>
<feature type="transmembrane region" description="Helical" evidence="10">
    <location>
        <begin position="119"/>
        <end position="136"/>
    </location>
</feature>
<comment type="catalytic activity">
    <reaction evidence="8">
        <text>L-seryl-[protein] + ATP = O-phospho-L-seryl-[protein] + ADP + H(+)</text>
        <dbReference type="Rhea" id="RHEA:17989"/>
        <dbReference type="Rhea" id="RHEA-COMP:9863"/>
        <dbReference type="Rhea" id="RHEA-COMP:11604"/>
        <dbReference type="ChEBI" id="CHEBI:15378"/>
        <dbReference type="ChEBI" id="CHEBI:29999"/>
        <dbReference type="ChEBI" id="CHEBI:30616"/>
        <dbReference type="ChEBI" id="CHEBI:83421"/>
        <dbReference type="ChEBI" id="CHEBI:456216"/>
        <dbReference type="EC" id="2.7.11.1"/>
    </reaction>
</comment>
<dbReference type="GO" id="GO:0004674">
    <property type="term" value="F:protein serine/threonine kinase activity"/>
    <property type="evidence" value="ECO:0007669"/>
    <property type="project" value="UniProtKB-KW"/>
</dbReference>
<dbReference type="PROSITE" id="PS00107">
    <property type="entry name" value="PROTEIN_KINASE_ATP"/>
    <property type="match status" value="1"/>
</dbReference>
<dbReference type="PANTHER" id="PTHR44329:SF285">
    <property type="entry name" value="V-MOS MOLONEY MURINE SARCOMA VIRAL ONCO HOMOLOG"/>
    <property type="match status" value="1"/>
</dbReference>
<dbReference type="InterPro" id="IPR017441">
    <property type="entry name" value="Protein_kinase_ATP_BS"/>
</dbReference>
<dbReference type="GO" id="GO:0005524">
    <property type="term" value="F:ATP binding"/>
    <property type="evidence" value="ECO:0007669"/>
    <property type="project" value="UniProtKB-UniRule"/>
</dbReference>
<evidence type="ECO:0000313" key="13">
    <source>
        <dbReference type="Proteomes" id="UP000239899"/>
    </source>
</evidence>
<evidence type="ECO:0000256" key="9">
    <source>
        <dbReference type="PROSITE-ProRule" id="PRU10141"/>
    </source>
</evidence>
<dbReference type="EMBL" id="LHPG02000006">
    <property type="protein sequence ID" value="PRW57834.1"/>
    <property type="molecule type" value="Genomic_DNA"/>
</dbReference>
<feature type="transmembrane region" description="Helical" evidence="10">
    <location>
        <begin position="157"/>
        <end position="180"/>
    </location>
</feature>
<dbReference type="Proteomes" id="UP000239899">
    <property type="component" value="Unassembled WGS sequence"/>
</dbReference>
<comment type="catalytic activity">
    <reaction evidence="7">
        <text>L-threonyl-[protein] + ATP = O-phospho-L-threonyl-[protein] + ADP + H(+)</text>
        <dbReference type="Rhea" id="RHEA:46608"/>
        <dbReference type="Rhea" id="RHEA-COMP:11060"/>
        <dbReference type="Rhea" id="RHEA-COMP:11605"/>
        <dbReference type="ChEBI" id="CHEBI:15378"/>
        <dbReference type="ChEBI" id="CHEBI:30013"/>
        <dbReference type="ChEBI" id="CHEBI:30616"/>
        <dbReference type="ChEBI" id="CHEBI:61977"/>
        <dbReference type="ChEBI" id="CHEBI:456216"/>
        <dbReference type="EC" id="2.7.11.1"/>
    </reaction>
</comment>
<dbReference type="Pfam" id="PF00069">
    <property type="entry name" value="Pkinase"/>
    <property type="match status" value="1"/>
</dbReference>
<evidence type="ECO:0000256" key="7">
    <source>
        <dbReference type="ARBA" id="ARBA00047899"/>
    </source>
</evidence>
<dbReference type="InterPro" id="IPR000719">
    <property type="entry name" value="Prot_kinase_dom"/>
</dbReference>
<evidence type="ECO:0000256" key="3">
    <source>
        <dbReference type="ARBA" id="ARBA00022679"/>
    </source>
</evidence>
<dbReference type="InterPro" id="IPR011009">
    <property type="entry name" value="Kinase-like_dom_sf"/>
</dbReference>
<keyword evidence="3" id="KW-0808">Transferase</keyword>
<feature type="transmembrane region" description="Helical" evidence="10">
    <location>
        <begin position="95"/>
        <end position="113"/>
    </location>
</feature>
<dbReference type="Gene3D" id="1.10.510.10">
    <property type="entry name" value="Transferase(Phosphotransferase) domain 1"/>
    <property type="match status" value="1"/>
</dbReference>
<evidence type="ECO:0000256" key="5">
    <source>
        <dbReference type="ARBA" id="ARBA00022777"/>
    </source>
</evidence>
<organism evidence="12 13">
    <name type="scientific">Chlorella sorokiniana</name>
    <name type="common">Freshwater green alga</name>
    <dbReference type="NCBI Taxonomy" id="3076"/>
    <lineage>
        <taxon>Eukaryota</taxon>
        <taxon>Viridiplantae</taxon>
        <taxon>Chlorophyta</taxon>
        <taxon>core chlorophytes</taxon>
        <taxon>Trebouxiophyceae</taxon>
        <taxon>Chlorellales</taxon>
        <taxon>Chlorellaceae</taxon>
        <taxon>Chlorella clade</taxon>
        <taxon>Chlorella</taxon>
    </lineage>
</organism>
<keyword evidence="4 9" id="KW-0547">Nucleotide-binding</keyword>
<dbReference type="SUPFAM" id="SSF56112">
    <property type="entry name" value="Protein kinase-like (PK-like)"/>
    <property type="match status" value="1"/>
</dbReference>
<name>A0A2P6TUW2_CHLSO</name>
<evidence type="ECO:0000256" key="2">
    <source>
        <dbReference type="ARBA" id="ARBA00022527"/>
    </source>
</evidence>
<evidence type="ECO:0000313" key="12">
    <source>
        <dbReference type="EMBL" id="PRW57834.1"/>
    </source>
</evidence>
<feature type="binding site" evidence="9">
    <location>
        <position position="751"/>
    </location>
    <ligand>
        <name>ATP</name>
        <dbReference type="ChEBI" id="CHEBI:30616"/>
    </ligand>
</feature>
<dbReference type="PROSITE" id="PS50011">
    <property type="entry name" value="PROTEIN_KINASE_DOM"/>
    <property type="match status" value="1"/>
</dbReference>
<feature type="domain" description="Protein kinase" evidence="11">
    <location>
        <begin position="724"/>
        <end position="928"/>
    </location>
</feature>
<keyword evidence="2" id="KW-0723">Serine/threonine-protein kinase</keyword>
<dbReference type="InterPro" id="IPR008271">
    <property type="entry name" value="Ser/Thr_kinase_AS"/>
</dbReference>